<proteinExistence type="predicted"/>
<name>A0A517MMR2_9BACT</name>
<evidence type="ECO:0000313" key="4">
    <source>
        <dbReference type="Proteomes" id="UP000320672"/>
    </source>
</evidence>
<reference evidence="3 4" key="1">
    <citation type="submission" date="2019-02" db="EMBL/GenBank/DDBJ databases">
        <title>Deep-cultivation of Planctomycetes and their phenomic and genomic characterization uncovers novel biology.</title>
        <authorList>
            <person name="Wiegand S."/>
            <person name="Jogler M."/>
            <person name="Boedeker C."/>
            <person name="Pinto D."/>
            <person name="Vollmers J."/>
            <person name="Rivas-Marin E."/>
            <person name="Kohn T."/>
            <person name="Peeters S.H."/>
            <person name="Heuer A."/>
            <person name="Rast P."/>
            <person name="Oberbeckmann S."/>
            <person name="Bunk B."/>
            <person name="Jeske O."/>
            <person name="Meyerdierks A."/>
            <person name="Storesund J.E."/>
            <person name="Kallscheuer N."/>
            <person name="Luecker S."/>
            <person name="Lage O.M."/>
            <person name="Pohl T."/>
            <person name="Merkel B.J."/>
            <person name="Hornburger P."/>
            <person name="Mueller R.-W."/>
            <person name="Bruemmer F."/>
            <person name="Labrenz M."/>
            <person name="Spormann A.M."/>
            <person name="Op den Camp H."/>
            <person name="Overmann J."/>
            <person name="Amann R."/>
            <person name="Jetten M.S.M."/>
            <person name="Mascher T."/>
            <person name="Medema M.H."/>
            <person name="Devos D.P."/>
            <person name="Kaster A.-K."/>
            <person name="Ovreas L."/>
            <person name="Rohde M."/>
            <person name="Galperin M.Y."/>
            <person name="Jogler C."/>
        </authorList>
    </citation>
    <scope>NUCLEOTIDE SEQUENCE [LARGE SCALE GENOMIC DNA]</scope>
    <source>
        <strain evidence="3 4">FF011L</strain>
    </source>
</reference>
<dbReference type="OrthoDB" id="213462at2"/>
<dbReference type="KEGG" id="rml:FF011L_49830"/>
<dbReference type="EMBL" id="CP036262">
    <property type="protein sequence ID" value="QDS96175.1"/>
    <property type="molecule type" value="Genomic_DNA"/>
</dbReference>
<evidence type="ECO:0000313" key="3">
    <source>
        <dbReference type="EMBL" id="QDS96175.1"/>
    </source>
</evidence>
<evidence type="ECO:0000256" key="1">
    <source>
        <dbReference type="SAM" id="MobiDB-lite"/>
    </source>
</evidence>
<dbReference type="RefSeq" id="WP_145354354.1">
    <property type="nucleotide sequence ID" value="NZ_CP036262.1"/>
</dbReference>
<dbReference type="Proteomes" id="UP000320672">
    <property type="component" value="Chromosome"/>
</dbReference>
<evidence type="ECO:0000256" key="2">
    <source>
        <dbReference type="SAM" id="Phobius"/>
    </source>
</evidence>
<accession>A0A517MMR2</accession>
<feature type="transmembrane region" description="Helical" evidence="2">
    <location>
        <begin position="95"/>
        <end position="121"/>
    </location>
</feature>
<keyword evidence="2" id="KW-1133">Transmembrane helix</keyword>
<protein>
    <recommendedName>
        <fullName evidence="5">DUF4190 domain-containing protein</fullName>
    </recommendedName>
</protein>
<feature type="transmembrane region" description="Helical" evidence="2">
    <location>
        <begin position="50"/>
        <end position="74"/>
    </location>
</feature>
<feature type="region of interest" description="Disordered" evidence="1">
    <location>
        <begin position="1"/>
        <end position="38"/>
    </location>
</feature>
<sequence>MSNVPPANDSPETPYSPPAPATPTIPPQAPASESDATGGLIPYKNPKGLAAYYLGICGLFPLLGFPFGVAALVLGIMGLKARKANPVIRGHIHAWIGILCGLFSIGLTLLIVAGIVIAAIAG</sequence>
<organism evidence="3 4">
    <name type="scientific">Roseimaritima multifibrata</name>
    <dbReference type="NCBI Taxonomy" id="1930274"/>
    <lineage>
        <taxon>Bacteria</taxon>
        <taxon>Pseudomonadati</taxon>
        <taxon>Planctomycetota</taxon>
        <taxon>Planctomycetia</taxon>
        <taxon>Pirellulales</taxon>
        <taxon>Pirellulaceae</taxon>
        <taxon>Roseimaritima</taxon>
    </lineage>
</organism>
<gene>
    <name evidence="3" type="ORF">FF011L_49830</name>
</gene>
<feature type="compositionally biased region" description="Pro residues" evidence="1">
    <location>
        <begin position="14"/>
        <end position="29"/>
    </location>
</feature>
<keyword evidence="2" id="KW-0812">Transmembrane</keyword>
<dbReference type="AlphaFoldDB" id="A0A517MMR2"/>
<keyword evidence="2" id="KW-0472">Membrane</keyword>
<evidence type="ECO:0008006" key="5">
    <source>
        <dbReference type="Google" id="ProtNLM"/>
    </source>
</evidence>
<keyword evidence="4" id="KW-1185">Reference proteome</keyword>